<evidence type="ECO:0000256" key="2">
    <source>
        <dbReference type="ARBA" id="ARBA00022801"/>
    </source>
</evidence>
<keyword evidence="6" id="KW-1185">Reference proteome</keyword>
<dbReference type="InterPro" id="IPR001394">
    <property type="entry name" value="Peptidase_C19_UCH"/>
</dbReference>
<feature type="domain" description="USP" evidence="4">
    <location>
        <begin position="32"/>
        <end position="307"/>
    </location>
</feature>
<evidence type="ECO:0000256" key="1">
    <source>
        <dbReference type="ARBA" id="ARBA00022786"/>
    </source>
</evidence>
<feature type="compositionally biased region" description="Low complexity" evidence="3">
    <location>
        <begin position="842"/>
        <end position="851"/>
    </location>
</feature>
<dbReference type="PROSITE" id="PS50235">
    <property type="entry name" value="USP_3"/>
    <property type="match status" value="1"/>
</dbReference>
<feature type="compositionally biased region" description="Polar residues" evidence="3">
    <location>
        <begin position="553"/>
        <end position="568"/>
    </location>
</feature>
<keyword evidence="1" id="KW-0833">Ubl conjugation pathway</keyword>
<name>A0ABY7DFA4_MYAAR</name>
<dbReference type="PANTHER" id="PTHR22975">
    <property type="entry name" value="UBIQUITIN SPECIFIC PROTEINASE"/>
    <property type="match status" value="1"/>
</dbReference>
<organism evidence="5 6">
    <name type="scientific">Mya arenaria</name>
    <name type="common">Soft-shell clam</name>
    <dbReference type="NCBI Taxonomy" id="6604"/>
    <lineage>
        <taxon>Eukaryota</taxon>
        <taxon>Metazoa</taxon>
        <taxon>Spiralia</taxon>
        <taxon>Lophotrochozoa</taxon>
        <taxon>Mollusca</taxon>
        <taxon>Bivalvia</taxon>
        <taxon>Autobranchia</taxon>
        <taxon>Heteroconchia</taxon>
        <taxon>Euheterodonta</taxon>
        <taxon>Imparidentia</taxon>
        <taxon>Neoheterodontei</taxon>
        <taxon>Myida</taxon>
        <taxon>Myoidea</taxon>
        <taxon>Myidae</taxon>
        <taxon>Mya</taxon>
    </lineage>
</organism>
<gene>
    <name evidence="5" type="ORF">MAR_029027</name>
</gene>
<feature type="compositionally biased region" description="Basic and acidic residues" evidence="3">
    <location>
        <begin position="802"/>
        <end position="814"/>
    </location>
</feature>
<dbReference type="Pfam" id="PF00443">
    <property type="entry name" value="UCH"/>
    <property type="match status" value="1"/>
</dbReference>
<feature type="region of interest" description="Disordered" evidence="3">
    <location>
        <begin position="735"/>
        <end position="814"/>
    </location>
</feature>
<feature type="compositionally biased region" description="Low complexity" evidence="3">
    <location>
        <begin position="657"/>
        <end position="671"/>
    </location>
</feature>
<dbReference type="InterPro" id="IPR052398">
    <property type="entry name" value="Ubiquitin_hydrolase_53/54"/>
</dbReference>
<feature type="region of interest" description="Disordered" evidence="3">
    <location>
        <begin position="494"/>
        <end position="538"/>
    </location>
</feature>
<evidence type="ECO:0000313" key="6">
    <source>
        <dbReference type="Proteomes" id="UP001164746"/>
    </source>
</evidence>
<dbReference type="Gene3D" id="3.90.70.10">
    <property type="entry name" value="Cysteine proteinases"/>
    <property type="match status" value="2"/>
</dbReference>
<evidence type="ECO:0000313" key="5">
    <source>
        <dbReference type="EMBL" id="WAQ96337.1"/>
    </source>
</evidence>
<feature type="compositionally biased region" description="Low complexity" evidence="3">
    <location>
        <begin position="569"/>
        <end position="582"/>
    </location>
</feature>
<dbReference type="PANTHER" id="PTHR22975:SF9">
    <property type="entry name" value="ECHINUS SPLICE FORM 3"/>
    <property type="match status" value="1"/>
</dbReference>
<feature type="region of interest" description="Disordered" evidence="3">
    <location>
        <begin position="833"/>
        <end position="900"/>
    </location>
</feature>
<keyword evidence="2" id="KW-0378">Hydrolase</keyword>
<protein>
    <submittedName>
        <fullName evidence="5">UBP54-like protein</fullName>
    </submittedName>
</protein>
<dbReference type="InterPro" id="IPR028889">
    <property type="entry name" value="USP"/>
</dbReference>
<sequence length="1168" mass="128740">MDTIDSALPVCNSDWYDTWDRKTGQSFANAAKGLQNAPGENNCFMNSAVQVFWHIDVFRRSYRRLTGHLCMGHSCIFCALKVIFTQFQYSDQSSLQPSVLRKALATTFATQERFQLGHMDDAAECFENILNRIHYHIANQYNEDKSQSRTMQETGDVLHPSRFGLLLRSAGAVGNVRDCPGNCGKRVQLRKTLLNVPDVVSIGLVWGSDKADPDLTAEVTRTIGTMILLPDMFHSVMCNNANALPRLHLTAVVCYYGKHYSTFIYHTKLQEWIYFDDATVRQCMTLKLGSQISLKGCLNGVMIKDRHGIVRYVSNAVFLCLQVGPHWEQVVERVARSRYQPLLLIYTNPNASSVPTETAPNSRVMAPGYSMNQAKDSKEDAKKPSVPEKSHTSTSKRCTTPRMEGGVSSHPDKEALEKSSSFEHRRQSSFMLAVTKPKNRDEDIYAVPHNNSKVMNCQRDLSRQDSRQGYIKHSQSAGQIGDRVDGNGDVYNYTLSNSDHHRRPSLNSPDHNKLPLTPNFSRNGEVQGQRKDSFKKGKVQADVIRFQVDAAKRNSQSSESDMNSDCQGSVNSNSSSKPSLPAKPKHFRTRSQSLEDNLGGMADGGMNTGTSSHKVIKPQATSAPVFNNIDSVTRAHTPVQSGLATLPRHKKHGNVISSSKVNTSSSSSSTVAHGQHTMGPNPHPPYVMEEPPPPYTPVGQSAYTSCLTYQNVVENDMHTRQGSNSSILSSGTIVECPINEDGSSTHNRQQSTTSQDTLTDKPKKPKGRGEKKEDIQKKTEKKVKSKKERSSKGTSDKPPPVPDKKSAKDEGFSEEKLGYIDRRMVESVLSFQKLQRSGSCVSQTSNSSLDSDSYKVGHGPTPRDNLSSDVPFDAASLDSHKDSGYGSSDRNSSSSTGSITMNPYEQYFLSRNMIPPKTLNQQAMHENMQKLLSDGPSMAGLGCTREKDLMSVLPGPGDFAQTGYTVGRVQQHGAPRGLPGQHPHDLNTLPNAYGEPHWERGKAAPPNKLGPDIRGNTVHGPRPGVNGHPQNQIFQNGPGHHVQQQQQQQQGNALKGVGQQPMPTLPEGVSPDSEQFIGLCQRAEEIMDDCVLAETSQHYGDAVGQCQHAIDLLKQAMRLPNIGQTSYNYAQKKSNACVIKLRSLQKWLNNSTNSSDGGATTDYRLVPS</sequence>
<feature type="compositionally biased region" description="Basic and acidic residues" evidence="3">
    <location>
        <begin position="410"/>
        <end position="426"/>
    </location>
</feature>
<feature type="region of interest" description="Disordered" evidence="3">
    <location>
        <begin position="1035"/>
        <end position="1061"/>
    </location>
</feature>
<dbReference type="SUPFAM" id="SSF54001">
    <property type="entry name" value="Cysteine proteinases"/>
    <property type="match status" value="1"/>
</dbReference>
<feature type="region of interest" description="Disordered" evidence="3">
    <location>
        <begin position="353"/>
        <end position="431"/>
    </location>
</feature>
<feature type="region of interest" description="Disordered" evidence="3">
    <location>
        <begin position="657"/>
        <end position="692"/>
    </location>
</feature>
<feature type="compositionally biased region" description="Low complexity" evidence="3">
    <location>
        <begin position="884"/>
        <end position="898"/>
    </location>
</feature>
<dbReference type="Proteomes" id="UP001164746">
    <property type="component" value="Chromosome 2"/>
</dbReference>
<evidence type="ECO:0000256" key="3">
    <source>
        <dbReference type="SAM" id="MobiDB-lite"/>
    </source>
</evidence>
<feature type="compositionally biased region" description="Basic and acidic residues" evidence="3">
    <location>
        <begin position="758"/>
        <end position="778"/>
    </location>
</feature>
<feature type="compositionally biased region" description="Basic and acidic residues" evidence="3">
    <location>
        <begin position="375"/>
        <end position="391"/>
    </location>
</feature>
<reference evidence="5" key="1">
    <citation type="submission" date="2022-11" db="EMBL/GenBank/DDBJ databases">
        <title>Centuries of genome instability and evolution in soft-shell clam transmissible cancer (bioRxiv).</title>
        <authorList>
            <person name="Hart S.F.M."/>
            <person name="Yonemitsu M.A."/>
            <person name="Giersch R.M."/>
            <person name="Beal B.F."/>
            <person name="Arriagada G."/>
            <person name="Davis B.W."/>
            <person name="Ostrander E.A."/>
            <person name="Goff S.P."/>
            <person name="Metzger M.J."/>
        </authorList>
    </citation>
    <scope>NUCLEOTIDE SEQUENCE</scope>
    <source>
        <strain evidence="5">MELC-2E11</strain>
        <tissue evidence="5">Siphon/mantle</tissue>
    </source>
</reference>
<feature type="compositionally biased region" description="Pro residues" evidence="3">
    <location>
        <begin position="681"/>
        <end position="692"/>
    </location>
</feature>
<accession>A0ABY7DFA4</accession>
<proteinExistence type="predicted"/>
<feature type="region of interest" description="Disordered" evidence="3">
    <location>
        <begin position="551"/>
        <end position="597"/>
    </location>
</feature>
<evidence type="ECO:0000259" key="4">
    <source>
        <dbReference type="PROSITE" id="PS50235"/>
    </source>
</evidence>
<dbReference type="InterPro" id="IPR038765">
    <property type="entry name" value="Papain-like_cys_pep_sf"/>
</dbReference>
<dbReference type="EMBL" id="CP111013">
    <property type="protein sequence ID" value="WAQ96337.1"/>
    <property type="molecule type" value="Genomic_DNA"/>
</dbReference>